<dbReference type="Pfam" id="PF03626">
    <property type="entry name" value="COX4_pro"/>
    <property type="match status" value="1"/>
</dbReference>
<evidence type="ECO:0000256" key="4">
    <source>
        <dbReference type="ARBA" id="ARBA00022692"/>
    </source>
</evidence>
<keyword evidence="3" id="KW-1003">Cell membrane</keyword>
<dbReference type="InterPro" id="IPR005171">
    <property type="entry name" value="Cyt_c_oxidase_su4_prok"/>
</dbReference>
<evidence type="ECO:0000256" key="3">
    <source>
        <dbReference type="ARBA" id="ARBA00022475"/>
    </source>
</evidence>
<feature type="transmembrane region" description="Helical" evidence="7">
    <location>
        <begin position="83"/>
        <end position="105"/>
    </location>
</feature>
<evidence type="ECO:0000313" key="9">
    <source>
        <dbReference type="Proteomes" id="UP000634529"/>
    </source>
</evidence>
<protein>
    <submittedName>
        <fullName evidence="8">Cytochrome C oxidase subunit IV family protein</fullName>
    </submittedName>
</protein>
<dbReference type="PANTHER" id="PTHR36835">
    <property type="entry name" value="CYTOCHROME BO(3) UBIQUINOL OXIDASE SUBUNIT 4"/>
    <property type="match status" value="1"/>
</dbReference>
<dbReference type="PANTHER" id="PTHR36835:SF1">
    <property type="entry name" value="CYTOCHROME BO(3) UBIQUINOL OXIDASE SUBUNIT 4"/>
    <property type="match status" value="1"/>
</dbReference>
<keyword evidence="6 7" id="KW-0472">Membrane</keyword>
<proteinExistence type="inferred from homology"/>
<keyword evidence="5 7" id="KW-1133">Transmembrane helix</keyword>
<evidence type="ECO:0000256" key="2">
    <source>
        <dbReference type="ARBA" id="ARBA00008079"/>
    </source>
</evidence>
<dbReference type="Proteomes" id="UP000634529">
    <property type="component" value="Unassembled WGS sequence"/>
</dbReference>
<reference evidence="8 9" key="1">
    <citation type="submission" date="2020-09" db="EMBL/GenBank/DDBJ databases">
        <title>Paenibacillus sp. CAU 1523 isolated from sand of Haeundae Beach.</title>
        <authorList>
            <person name="Kim W."/>
        </authorList>
    </citation>
    <scope>NUCLEOTIDE SEQUENCE [LARGE SCALE GENOMIC DNA]</scope>
    <source>
        <strain evidence="8 9">CAU 1523</strain>
    </source>
</reference>
<sequence length="106" mass="11965">MASQQSASNHSNRRHKHEGRQKHIVAFIFSIVLSLIAFAAVASVAEVNATFIIIILLVMAVLQVIIQMAYWMHMKDKGHLLPLVFMLGGAFVALTCIVMALYWVWW</sequence>
<feature type="transmembrane region" description="Helical" evidence="7">
    <location>
        <begin position="51"/>
        <end position="71"/>
    </location>
</feature>
<comment type="subcellular location">
    <subcellularLocation>
        <location evidence="1">Cell membrane</location>
        <topology evidence="1">Multi-pass membrane protein</topology>
    </subcellularLocation>
</comment>
<dbReference type="EMBL" id="JACYTN010000016">
    <property type="protein sequence ID" value="MBD8499897.1"/>
    <property type="molecule type" value="Genomic_DNA"/>
</dbReference>
<gene>
    <name evidence="8" type="ORF">IFO66_16505</name>
</gene>
<comment type="caution">
    <text evidence="8">The sequence shown here is derived from an EMBL/GenBank/DDBJ whole genome shotgun (WGS) entry which is preliminary data.</text>
</comment>
<evidence type="ECO:0000313" key="8">
    <source>
        <dbReference type="EMBL" id="MBD8499897.1"/>
    </source>
</evidence>
<dbReference type="InterPro" id="IPR050968">
    <property type="entry name" value="Cytochrome_c_oxidase_bac_sub4"/>
</dbReference>
<keyword evidence="4 7" id="KW-0812">Transmembrane</keyword>
<evidence type="ECO:0000256" key="1">
    <source>
        <dbReference type="ARBA" id="ARBA00004651"/>
    </source>
</evidence>
<feature type="transmembrane region" description="Helical" evidence="7">
    <location>
        <begin position="24"/>
        <end position="45"/>
    </location>
</feature>
<dbReference type="RefSeq" id="WP_192026222.1">
    <property type="nucleotide sequence ID" value="NZ_JACYTN010000016.1"/>
</dbReference>
<organism evidence="8 9">
    <name type="scientific">Paenibacillus arenosi</name>
    <dbReference type="NCBI Taxonomy" id="2774142"/>
    <lineage>
        <taxon>Bacteria</taxon>
        <taxon>Bacillati</taxon>
        <taxon>Bacillota</taxon>
        <taxon>Bacilli</taxon>
        <taxon>Bacillales</taxon>
        <taxon>Paenibacillaceae</taxon>
        <taxon>Paenibacillus</taxon>
    </lineage>
</organism>
<comment type="similarity">
    <text evidence="2">Belongs to the cytochrome c oxidase bacterial subunit 4 family.</text>
</comment>
<evidence type="ECO:0000256" key="6">
    <source>
        <dbReference type="ARBA" id="ARBA00023136"/>
    </source>
</evidence>
<evidence type="ECO:0000256" key="5">
    <source>
        <dbReference type="ARBA" id="ARBA00022989"/>
    </source>
</evidence>
<keyword evidence="9" id="KW-1185">Reference proteome</keyword>
<name>A0ABR9B387_9BACL</name>
<evidence type="ECO:0000256" key="7">
    <source>
        <dbReference type="SAM" id="Phobius"/>
    </source>
</evidence>
<accession>A0ABR9B387</accession>